<reference evidence="3" key="1">
    <citation type="submission" date="2016-10" db="EMBL/GenBank/DDBJ databases">
        <authorList>
            <person name="Varghese N."/>
            <person name="Submissions S."/>
        </authorList>
    </citation>
    <scope>NUCLEOTIDE SEQUENCE [LARGE SCALE GENOMIC DNA]</scope>
    <source>
        <strain evidence="3">CGMCC 1.6963</strain>
    </source>
</reference>
<feature type="signal peptide" evidence="1">
    <location>
        <begin position="1"/>
        <end position="21"/>
    </location>
</feature>
<name>A0A1H9V0E5_9MICO</name>
<protein>
    <recommendedName>
        <fullName evidence="4">Secreted protein</fullName>
    </recommendedName>
</protein>
<dbReference type="Proteomes" id="UP000199019">
    <property type="component" value="Unassembled WGS sequence"/>
</dbReference>
<dbReference type="STRING" id="587636.SAMN05216199_2213"/>
<keyword evidence="1" id="KW-0732">Signal</keyword>
<sequence length="396" mass="40571">MRNHVASLAVVAVTGLSAVCACSLPASFTDDTAPAGWERLAIEGVVITGPVAPYRPGELIAAGRMDGRECVVDLTVAGVDAGNGDATAKCLPTRSAPRIPSATALSSNGDVILAVEWQDMADATPPAVWVGHDRDLSRQSLEPGPDADATAFVDAATSGDEGFVVGTTPSAVCPHGAVTAWAVQAHGLSRFGTDGPCVDAGSRSPLHAAAGDHWLLVAGPTFAPGSGPSAGQPTQTWFATADDEDWATTTWHRVAQPTAPDLVSDVVVTADGMVAGSRGDRPALLTVSGGHAIEVDVPDEPLDAVAPTVLVADPGAGSRPVVLAVQASSGVRLWTQRRDGWYAVPGPPGHLTSAVELEGATWLATRGDDGEVTLWVRRRTATDTSPPAYRAVGVTR</sequence>
<dbReference type="PROSITE" id="PS51257">
    <property type="entry name" value="PROKAR_LIPOPROTEIN"/>
    <property type="match status" value="1"/>
</dbReference>
<keyword evidence="3" id="KW-1185">Reference proteome</keyword>
<feature type="chain" id="PRO_5011726707" description="Secreted protein" evidence="1">
    <location>
        <begin position="22"/>
        <end position="396"/>
    </location>
</feature>
<dbReference type="EMBL" id="FOHB01000003">
    <property type="protein sequence ID" value="SES15041.1"/>
    <property type="molecule type" value="Genomic_DNA"/>
</dbReference>
<evidence type="ECO:0008006" key="4">
    <source>
        <dbReference type="Google" id="ProtNLM"/>
    </source>
</evidence>
<dbReference type="AlphaFoldDB" id="A0A1H9V0E5"/>
<dbReference type="RefSeq" id="WP_143056181.1">
    <property type="nucleotide sequence ID" value="NZ_FOHB01000003.1"/>
</dbReference>
<proteinExistence type="predicted"/>
<organism evidence="2 3">
    <name type="scientific">Pedococcus cremeus</name>
    <dbReference type="NCBI Taxonomy" id="587636"/>
    <lineage>
        <taxon>Bacteria</taxon>
        <taxon>Bacillati</taxon>
        <taxon>Actinomycetota</taxon>
        <taxon>Actinomycetes</taxon>
        <taxon>Micrococcales</taxon>
        <taxon>Intrasporangiaceae</taxon>
        <taxon>Pedococcus</taxon>
    </lineage>
</organism>
<evidence type="ECO:0000313" key="2">
    <source>
        <dbReference type="EMBL" id="SES15041.1"/>
    </source>
</evidence>
<accession>A0A1H9V0E5</accession>
<gene>
    <name evidence="2" type="ORF">SAMN05216199_2213</name>
</gene>
<evidence type="ECO:0000256" key="1">
    <source>
        <dbReference type="SAM" id="SignalP"/>
    </source>
</evidence>
<evidence type="ECO:0000313" key="3">
    <source>
        <dbReference type="Proteomes" id="UP000199019"/>
    </source>
</evidence>